<feature type="transmembrane region" description="Helical" evidence="2">
    <location>
        <begin position="306"/>
        <end position="333"/>
    </location>
</feature>
<sequence>MPRIPSIPILLSSWKWRVSKRNRYFAVLVLATIIAAVALAEGLMADAASQTSTSKIVQSIVNNQDGIVLLGNIYNVDLPSRSVNILWLVVGCGIYQSANASGSGFIYAPNCNRLNGTVDFYADGSTDPTVTTDTSLYPFDATTGQSLFVQSVHAFETEGRLVLYSWKGLDQEFAYPFDGYQMEVTFLARDHDTNQALPILGARIISSTNNMNFFLRYDRATEQHNATTGETSTSRTMELALGRNGFTKAFVVTLFIVNWALTAVCAYITISALVGVTLSESIVVLPVSVILTIPALRALWIDAPGFGLLLDACGTFLQLVIVSFCSLFLIVAIGLQKQREANEAANKLEAAQQQHEQGTNLNLPPEKGGSIGNRVIYTEAAGSTQSLTAVDRLRGVVGSSAGYTKISLNED</sequence>
<gene>
    <name evidence="3" type="ORF">QCA50_003157</name>
</gene>
<dbReference type="InterPro" id="IPR027948">
    <property type="entry name" value="DUF4436"/>
</dbReference>
<name>A0AAW0GTD8_9APHY</name>
<keyword evidence="2" id="KW-1133">Transmembrane helix</keyword>
<dbReference type="Proteomes" id="UP001385951">
    <property type="component" value="Unassembled WGS sequence"/>
</dbReference>
<protein>
    <submittedName>
        <fullName evidence="3">Uncharacterized protein</fullName>
    </submittedName>
</protein>
<feature type="coiled-coil region" evidence="1">
    <location>
        <begin position="334"/>
        <end position="361"/>
    </location>
</feature>
<organism evidence="3 4">
    <name type="scientific">Cerrena zonata</name>
    <dbReference type="NCBI Taxonomy" id="2478898"/>
    <lineage>
        <taxon>Eukaryota</taxon>
        <taxon>Fungi</taxon>
        <taxon>Dikarya</taxon>
        <taxon>Basidiomycota</taxon>
        <taxon>Agaricomycotina</taxon>
        <taxon>Agaricomycetes</taxon>
        <taxon>Polyporales</taxon>
        <taxon>Cerrenaceae</taxon>
        <taxon>Cerrena</taxon>
    </lineage>
</organism>
<accession>A0AAW0GTD8</accession>
<reference evidence="3 4" key="1">
    <citation type="submission" date="2022-09" db="EMBL/GenBank/DDBJ databases">
        <authorList>
            <person name="Palmer J.M."/>
        </authorList>
    </citation>
    <scope>NUCLEOTIDE SEQUENCE [LARGE SCALE GENOMIC DNA]</scope>
    <source>
        <strain evidence="3 4">DSM 7382</strain>
    </source>
</reference>
<evidence type="ECO:0000256" key="2">
    <source>
        <dbReference type="SAM" id="Phobius"/>
    </source>
</evidence>
<evidence type="ECO:0000256" key="1">
    <source>
        <dbReference type="SAM" id="Coils"/>
    </source>
</evidence>
<dbReference type="AlphaFoldDB" id="A0AAW0GTD8"/>
<evidence type="ECO:0000313" key="4">
    <source>
        <dbReference type="Proteomes" id="UP001385951"/>
    </source>
</evidence>
<keyword evidence="2" id="KW-0812">Transmembrane</keyword>
<feature type="transmembrane region" description="Helical" evidence="2">
    <location>
        <begin position="249"/>
        <end position="270"/>
    </location>
</feature>
<keyword evidence="4" id="KW-1185">Reference proteome</keyword>
<dbReference type="Pfam" id="PF14494">
    <property type="entry name" value="DUF4436"/>
    <property type="match status" value="1"/>
</dbReference>
<keyword evidence="2" id="KW-0472">Membrane</keyword>
<proteinExistence type="predicted"/>
<keyword evidence="1" id="KW-0175">Coiled coil</keyword>
<dbReference type="EMBL" id="JASBNA010000003">
    <property type="protein sequence ID" value="KAK7693588.1"/>
    <property type="molecule type" value="Genomic_DNA"/>
</dbReference>
<comment type="caution">
    <text evidence="3">The sequence shown here is derived from an EMBL/GenBank/DDBJ whole genome shotgun (WGS) entry which is preliminary data.</text>
</comment>
<feature type="transmembrane region" description="Helical" evidence="2">
    <location>
        <begin position="282"/>
        <end position="300"/>
    </location>
</feature>
<evidence type="ECO:0000313" key="3">
    <source>
        <dbReference type="EMBL" id="KAK7693588.1"/>
    </source>
</evidence>